<dbReference type="AlphaFoldDB" id="A1HPB0"/>
<evidence type="ECO:0000256" key="1">
    <source>
        <dbReference type="SAM" id="Coils"/>
    </source>
</evidence>
<dbReference type="OrthoDB" id="9795058at2"/>
<keyword evidence="1" id="KW-0175">Coiled coil</keyword>
<keyword evidence="4" id="KW-1185">Reference proteome</keyword>
<proteinExistence type="predicted"/>
<evidence type="ECO:0000313" key="4">
    <source>
        <dbReference type="Proteomes" id="UP000005139"/>
    </source>
</evidence>
<organism evidence="3 4">
    <name type="scientific">Thermosinus carboxydivorans Nor1</name>
    <dbReference type="NCBI Taxonomy" id="401526"/>
    <lineage>
        <taxon>Bacteria</taxon>
        <taxon>Bacillati</taxon>
        <taxon>Bacillota</taxon>
        <taxon>Negativicutes</taxon>
        <taxon>Selenomonadales</taxon>
        <taxon>Sporomusaceae</taxon>
        <taxon>Thermosinus</taxon>
    </lineage>
</organism>
<dbReference type="InterPro" id="IPR056003">
    <property type="entry name" value="CT398_CC_hairpin"/>
</dbReference>
<feature type="coiled-coil region" evidence="1">
    <location>
        <begin position="93"/>
        <end position="141"/>
    </location>
</feature>
<gene>
    <name evidence="3" type="ORF">TcarDRAFT_1763</name>
</gene>
<dbReference type="PANTHER" id="PTHR39082:SF1">
    <property type="entry name" value="SCAVENGER RECEPTOR CLASS A MEMBER 3"/>
    <property type="match status" value="1"/>
</dbReference>
<dbReference type="Pfam" id="PF24481">
    <property type="entry name" value="CT398_CC"/>
    <property type="match status" value="1"/>
</dbReference>
<sequence>MRDQLELLWQLQVVEEQCRAIACRRESIKADKVRQLWQEIQLLSQNLSADKEKLECQRRVCAALESDLTKLIRQLCLLEERLYKNSSGSVRELEQLRIKQESLQREIHDREEEIFQLLENCEQLAERIANQETDLQNKKQRHSIGQRQIAQTVAKLDGEERGLREQQKSLRCRIDAGLLATYQTLNAKLAMPVAKVSQGVCSGCRRSIPTCQTCTRPGEIQFCDNCGRILFLE</sequence>
<evidence type="ECO:0000313" key="3">
    <source>
        <dbReference type="EMBL" id="EAX48216.1"/>
    </source>
</evidence>
<evidence type="ECO:0000259" key="2">
    <source>
        <dbReference type="Pfam" id="PF24481"/>
    </source>
</evidence>
<feature type="domain" description="CT398-like coiled coil hairpin" evidence="2">
    <location>
        <begin position="11"/>
        <end position="188"/>
    </location>
</feature>
<name>A1HPB0_9FIRM</name>
<dbReference type="Gene3D" id="1.10.287.1490">
    <property type="match status" value="1"/>
</dbReference>
<protein>
    <recommendedName>
        <fullName evidence="2">CT398-like coiled coil hairpin domain-containing protein</fullName>
    </recommendedName>
</protein>
<dbReference type="InterPro" id="IPR052376">
    <property type="entry name" value="Oxidative_Scav/Glycosyltrans"/>
</dbReference>
<dbReference type="EMBL" id="AAWL01000004">
    <property type="protein sequence ID" value="EAX48216.1"/>
    <property type="molecule type" value="Genomic_DNA"/>
</dbReference>
<dbReference type="PANTHER" id="PTHR39082">
    <property type="entry name" value="PHOSPHOLIPASE C-BETA-2-RELATED"/>
    <property type="match status" value="1"/>
</dbReference>
<dbReference type="RefSeq" id="WP_007288870.1">
    <property type="nucleotide sequence ID" value="NZ_AAWL01000004.1"/>
</dbReference>
<comment type="caution">
    <text evidence="3">The sequence shown here is derived from an EMBL/GenBank/DDBJ whole genome shotgun (WGS) entry which is preliminary data.</text>
</comment>
<accession>A1HPB0</accession>
<reference evidence="3 4" key="2">
    <citation type="submission" date="2007-01" db="EMBL/GenBank/DDBJ databases">
        <title>Sequencing of the draft genome and assembly of Thermosinus carboxydivorans Nor1.</title>
        <authorList>
            <consortium name="US DOE Joint Genome Institute (JGI-PGF)"/>
            <person name="Copeland A."/>
            <person name="Lucas S."/>
            <person name="Lapidus A."/>
            <person name="Barry K."/>
            <person name="Glavina del Rio T."/>
            <person name="Dalin E."/>
            <person name="Tice H."/>
            <person name="Bruce D."/>
            <person name="Pitluck S."/>
            <person name="Richardson P."/>
        </authorList>
    </citation>
    <scope>NUCLEOTIDE SEQUENCE [LARGE SCALE GENOMIC DNA]</scope>
    <source>
        <strain evidence="3 4">Nor1</strain>
    </source>
</reference>
<reference evidence="3 4" key="1">
    <citation type="submission" date="2007-01" db="EMBL/GenBank/DDBJ databases">
        <title>Annotation of the draft genome assembly of Thermosinus carboxydivorans Nor1.</title>
        <authorList>
            <consortium name="US DOE Joint Genome Institute (JGI-ORNL)"/>
            <person name="Larimer F."/>
            <person name="Land M."/>
            <person name="Hauser L."/>
        </authorList>
    </citation>
    <scope>NUCLEOTIDE SEQUENCE [LARGE SCALE GENOMIC DNA]</scope>
    <source>
        <strain evidence="3 4">Nor1</strain>
    </source>
</reference>
<dbReference type="eggNOG" id="COG1579">
    <property type="taxonomic scope" value="Bacteria"/>
</dbReference>
<dbReference type="Proteomes" id="UP000005139">
    <property type="component" value="Unassembled WGS sequence"/>
</dbReference>